<keyword evidence="1" id="KW-0472">Membrane</keyword>
<evidence type="ECO:0000313" key="3">
    <source>
        <dbReference type="Proteomes" id="UP000265798"/>
    </source>
</evidence>
<evidence type="ECO:0000256" key="1">
    <source>
        <dbReference type="SAM" id="Phobius"/>
    </source>
</evidence>
<reference evidence="3" key="1">
    <citation type="submission" date="2018-05" db="EMBL/GenBank/DDBJ databases">
        <title>Leptospira yasudae sp. nov. and Leptospira stimsonii sp. nov., two pathogenic species of the genus Leptospira isolated from environmental sources.</title>
        <authorList>
            <person name="Casanovas-Massana A."/>
            <person name="Hamond C."/>
            <person name="Santos L.A."/>
            <person name="Hacker K.P."/>
            <person name="Balassiano I."/>
            <person name="Medeiros M.A."/>
            <person name="Reis M.G."/>
            <person name="Ko A.I."/>
            <person name="Wunder E.A."/>
        </authorList>
    </citation>
    <scope>NUCLEOTIDE SEQUENCE [LARGE SCALE GENOMIC DNA]</scope>
    <source>
        <strain evidence="3">Yale</strain>
    </source>
</reference>
<comment type="caution">
    <text evidence="2">The sequence shown here is derived from an EMBL/GenBank/DDBJ whole genome shotgun (WGS) entry which is preliminary data.</text>
</comment>
<accession>A0A396Z1D0</accession>
<keyword evidence="1" id="KW-0812">Transmembrane</keyword>
<dbReference type="AlphaFoldDB" id="A0A396Z1D0"/>
<dbReference type="EMBL" id="QHCT01000004">
    <property type="protein sequence ID" value="RHX89339.1"/>
    <property type="molecule type" value="Genomic_DNA"/>
</dbReference>
<organism evidence="2 3">
    <name type="scientific">Leptospira stimsonii</name>
    <dbReference type="NCBI Taxonomy" id="2202203"/>
    <lineage>
        <taxon>Bacteria</taxon>
        <taxon>Pseudomonadati</taxon>
        <taxon>Spirochaetota</taxon>
        <taxon>Spirochaetia</taxon>
        <taxon>Leptospirales</taxon>
        <taxon>Leptospiraceae</taxon>
        <taxon>Leptospira</taxon>
    </lineage>
</organism>
<protein>
    <submittedName>
        <fullName evidence="2">Uncharacterized protein</fullName>
    </submittedName>
</protein>
<proteinExistence type="predicted"/>
<dbReference type="Proteomes" id="UP000265798">
    <property type="component" value="Unassembled WGS sequence"/>
</dbReference>
<feature type="transmembrane region" description="Helical" evidence="1">
    <location>
        <begin position="12"/>
        <end position="32"/>
    </location>
</feature>
<gene>
    <name evidence="2" type="ORF">DLM75_16010</name>
</gene>
<evidence type="ECO:0000313" key="2">
    <source>
        <dbReference type="EMBL" id="RHX89339.1"/>
    </source>
</evidence>
<sequence length="64" mass="7452">MKKVGKRPVLRFGFEIGFVSYVPSSVCCVIFVKKKGGRDRLSIGRFNLRKRLLFIPYFEPFIPI</sequence>
<name>A0A396Z1D0_9LEPT</name>
<keyword evidence="1" id="KW-1133">Transmembrane helix</keyword>